<dbReference type="Proteomes" id="UP000192591">
    <property type="component" value="Unassembled WGS sequence"/>
</dbReference>
<sequence length="199" mass="22028">MVQAVRTIGIVLFDDVEELDAVGPWEVLSHWARTYPDDGYRVVTLAPQGGEVRCAKGLTIVADHSFDDAPSLDVLLYPGGRGTRAHLRDEQRLAWVRAQRETVPLLTSVCTGSLVYAAAGVLRERPATTHWQSLELLADLDPTVEVRRDDRFVDDGDVITSAGVSAGIDMALHLLARLVSEDRARDVRRYIQYDPQPPV</sequence>
<feature type="domain" description="DJ-1/PfpI" evidence="1">
    <location>
        <begin position="8"/>
        <end position="176"/>
    </location>
</feature>
<dbReference type="CDD" id="cd03139">
    <property type="entry name" value="GATase1_PfpI_2"/>
    <property type="match status" value="1"/>
</dbReference>
<evidence type="ECO:0000313" key="3">
    <source>
        <dbReference type="Proteomes" id="UP000192591"/>
    </source>
</evidence>
<keyword evidence="3" id="KW-1185">Reference proteome</keyword>
<reference evidence="2 3" key="1">
    <citation type="submission" date="2017-02" db="EMBL/GenBank/DDBJ databases">
        <title>Draft genome of Saccharomonospora sp. 154.</title>
        <authorList>
            <person name="Alonso-Carmona G.S."/>
            <person name="De La Haba R."/>
            <person name="Vera-Gargallo B."/>
            <person name="Sandoval-Trujillo A.H."/>
            <person name="Ramirez-Duran N."/>
            <person name="Ventosa A."/>
        </authorList>
    </citation>
    <scope>NUCLEOTIDE SEQUENCE [LARGE SCALE GENOMIC DNA]</scope>
    <source>
        <strain evidence="2 3">LRS4.154</strain>
    </source>
</reference>
<gene>
    <name evidence="2" type="ORF">B1813_11760</name>
</gene>
<dbReference type="InterPro" id="IPR029062">
    <property type="entry name" value="Class_I_gatase-like"/>
</dbReference>
<evidence type="ECO:0000313" key="2">
    <source>
        <dbReference type="EMBL" id="OQO92808.1"/>
    </source>
</evidence>
<dbReference type="SUPFAM" id="SSF52317">
    <property type="entry name" value="Class I glutamine amidotransferase-like"/>
    <property type="match status" value="1"/>
</dbReference>
<dbReference type="EMBL" id="MWIH01000005">
    <property type="protein sequence ID" value="OQO92808.1"/>
    <property type="molecule type" value="Genomic_DNA"/>
</dbReference>
<organism evidence="2 3">
    <name type="scientific">Saccharomonospora piscinae</name>
    <dbReference type="NCBI Taxonomy" id="687388"/>
    <lineage>
        <taxon>Bacteria</taxon>
        <taxon>Bacillati</taxon>
        <taxon>Actinomycetota</taxon>
        <taxon>Actinomycetes</taxon>
        <taxon>Pseudonocardiales</taxon>
        <taxon>Pseudonocardiaceae</taxon>
        <taxon>Saccharomonospora</taxon>
    </lineage>
</organism>
<dbReference type="AlphaFoldDB" id="A0A1V9A6Y4"/>
<dbReference type="STRING" id="1962155.B1813_11760"/>
<dbReference type="InterPro" id="IPR052158">
    <property type="entry name" value="INH-QAR"/>
</dbReference>
<proteinExistence type="predicted"/>
<protein>
    <submittedName>
        <fullName evidence="2">Thiamine biosynthesis protein ThiJ</fullName>
    </submittedName>
</protein>
<dbReference type="PANTHER" id="PTHR43130">
    <property type="entry name" value="ARAC-FAMILY TRANSCRIPTIONAL REGULATOR"/>
    <property type="match status" value="1"/>
</dbReference>
<accession>A0A1V9A6Y4</accession>
<evidence type="ECO:0000259" key="1">
    <source>
        <dbReference type="Pfam" id="PF01965"/>
    </source>
</evidence>
<dbReference type="Pfam" id="PF01965">
    <property type="entry name" value="DJ-1_PfpI"/>
    <property type="match status" value="1"/>
</dbReference>
<name>A0A1V9A6Y4_SACPI</name>
<dbReference type="InterPro" id="IPR002818">
    <property type="entry name" value="DJ-1/PfpI"/>
</dbReference>
<comment type="caution">
    <text evidence="2">The sequence shown here is derived from an EMBL/GenBank/DDBJ whole genome shotgun (WGS) entry which is preliminary data.</text>
</comment>
<dbReference type="Gene3D" id="3.40.50.880">
    <property type="match status" value="1"/>
</dbReference>
<dbReference type="PANTHER" id="PTHR43130:SF3">
    <property type="entry name" value="HTH-TYPE TRANSCRIPTIONAL REGULATOR RV1931C"/>
    <property type="match status" value="1"/>
</dbReference>